<feature type="compositionally biased region" description="Polar residues" evidence="4">
    <location>
        <begin position="62"/>
        <end position="71"/>
    </location>
</feature>
<feature type="region of interest" description="Disordered" evidence="4">
    <location>
        <begin position="1"/>
        <end position="36"/>
    </location>
</feature>
<feature type="domain" description="HMG box" evidence="5">
    <location>
        <begin position="699"/>
        <end position="764"/>
    </location>
</feature>
<dbReference type="PANTHER" id="PTHR46040:SF3">
    <property type="entry name" value="HIGH MOBILITY GROUP PROTEIN 2"/>
    <property type="match status" value="1"/>
</dbReference>
<feature type="region of interest" description="Disordered" evidence="4">
    <location>
        <begin position="118"/>
        <end position="147"/>
    </location>
</feature>
<feature type="compositionally biased region" description="Low complexity" evidence="4">
    <location>
        <begin position="599"/>
        <end position="608"/>
    </location>
</feature>
<feature type="region of interest" description="Disordered" evidence="4">
    <location>
        <begin position="667"/>
        <end position="703"/>
    </location>
</feature>
<dbReference type="SMART" id="SM00398">
    <property type="entry name" value="HMG"/>
    <property type="match status" value="1"/>
</dbReference>
<feature type="compositionally biased region" description="Basic residues" evidence="4">
    <location>
        <begin position="609"/>
        <end position="620"/>
    </location>
</feature>
<keyword evidence="2 3" id="KW-0539">Nucleus</keyword>
<feature type="compositionally biased region" description="Low complexity" evidence="4">
    <location>
        <begin position="209"/>
        <end position="219"/>
    </location>
</feature>
<evidence type="ECO:0000259" key="5">
    <source>
        <dbReference type="PROSITE" id="PS50118"/>
    </source>
</evidence>
<proteinExistence type="predicted"/>
<protein>
    <submittedName>
        <fullName evidence="6">BQ5605_C015g07968 protein</fullName>
    </submittedName>
</protein>
<feature type="compositionally biased region" description="Low complexity" evidence="4">
    <location>
        <begin position="274"/>
        <end position="284"/>
    </location>
</feature>
<accession>A0A2X0LXA7</accession>
<dbReference type="PROSITE" id="PS50118">
    <property type="entry name" value="HMG_BOX_2"/>
    <property type="match status" value="1"/>
</dbReference>
<reference evidence="6 7" key="1">
    <citation type="submission" date="2016-11" db="EMBL/GenBank/DDBJ databases">
        <authorList>
            <person name="Jaros S."/>
            <person name="Januszkiewicz K."/>
            <person name="Wedrychowicz H."/>
        </authorList>
    </citation>
    <scope>NUCLEOTIDE SEQUENCE [LARGE SCALE GENOMIC DNA]</scope>
</reference>
<evidence type="ECO:0000313" key="6">
    <source>
        <dbReference type="EMBL" id="SGY18068.1"/>
    </source>
</evidence>
<dbReference type="SUPFAM" id="SSF47769">
    <property type="entry name" value="SAM/Pointed domain"/>
    <property type="match status" value="1"/>
</dbReference>
<dbReference type="GO" id="GO:0010468">
    <property type="term" value="P:regulation of gene expression"/>
    <property type="evidence" value="ECO:0007669"/>
    <property type="project" value="TreeGrafter"/>
</dbReference>
<feature type="compositionally biased region" description="Low complexity" evidence="4">
    <location>
        <begin position="801"/>
        <end position="810"/>
    </location>
</feature>
<dbReference type="Gene3D" id="1.10.150.50">
    <property type="entry name" value="Transcription Factor, Ets-1"/>
    <property type="match status" value="1"/>
</dbReference>
<feature type="DNA-binding region" description="HMG box" evidence="3">
    <location>
        <begin position="699"/>
        <end position="764"/>
    </location>
</feature>
<keyword evidence="7" id="KW-1185">Reference proteome</keyword>
<feature type="region of interest" description="Disordered" evidence="4">
    <location>
        <begin position="51"/>
        <end position="77"/>
    </location>
</feature>
<dbReference type="GO" id="GO:0005634">
    <property type="term" value="C:nucleus"/>
    <property type="evidence" value="ECO:0007669"/>
    <property type="project" value="UniProtKB-UniRule"/>
</dbReference>
<evidence type="ECO:0000256" key="2">
    <source>
        <dbReference type="ARBA" id="ARBA00023242"/>
    </source>
</evidence>
<evidence type="ECO:0000256" key="4">
    <source>
        <dbReference type="SAM" id="MobiDB-lite"/>
    </source>
</evidence>
<feature type="region of interest" description="Disordered" evidence="4">
    <location>
        <begin position="560"/>
        <end position="581"/>
    </location>
</feature>
<dbReference type="Proteomes" id="UP000249464">
    <property type="component" value="Unassembled WGS sequence"/>
</dbReference>
<evidence type="ECO:0000256" key="1">
    <source>
        <dbReference type="ARBA" id="ARBA00023125"/>
    </source>
</evidence>
<feature type="compositionally biased region" description="Polar residues" evidence="4">
    <location>
        <begin position="222"/>
        <end position="235"/>
    </location>
</feature>
<feature type="region of interest" description="Disordered" evidence="4">
    <location>
        <begin position="800"/>
        <end position="935"/>
    </location>
</feature>
<evidence type="ECO:0000313" key="7">
    <source>
        <dbReference type="Proteomes" id="UP000249464"/>
    </source>
</evidence>
<keyword evidence="1 3" id="KW-0238">DNA-binding</keyword>
<feature type="region of interest" description="Disordered" evidence="4">
    <location>
        <begin position="250"/>
        <end position="284"/>
    </location>
</feature>
<feature type="compositionally biased region" description="Low complexity" evidence="4">
    <location>
        <begin position="672"/>
        <end position="683"/>
    </location>
</feature>
<gene>
    <name evidence="6" type="primary">BQ5605_C015g07968</name>
    <name evidence="6" type="ORF">BQ5605_C015G07968</name>
</gene>
<feature type="region of interest" description="Disordered" evidence="4">
    <location>
        <begin position="172"/>
        <end position="235"/>
    </location>
</feature>
<dbReference type="InterPro" id="IPR036910">
    <property type="entry name" value="HMG_box_dom_sf"/>
</dbReference>
<feature type="compositionally biased region" description="Basic residues" evidence="4">
    <location>
        <begin position="860"/>
        <end position="874"/>
    </location>
</feature>
<dbReference type="SUPFAM" id="SSF47095">
    <property type="entry name" value="HMG-box"/>
    <property type="match status" value="1"/>
</dbReference>
<name>A0A2X0LXA7_9BASI</name>
<dbReference type="PANTHER" id="PTHR46040">
    <property type="entry name" value="HIGH MOBILITY GROUP PROTEIN 2"/>
    <property type="match status" value="1"/>
</dbReference>
<feature type="compositionally biased region" description="Acidic residues" evidence="4">
    <location>
        <begin position="570"/>
        <end position="579"/>
    </location>
</feature>
<dbReference type="InterPro" id="IPR051965">
    <property type="entry name" value="ChromReg_NeuronalGeneExpr"/>
</dbReference>
<feature type="compositionally biased region" description="Low complexity" evidence="4">
    <location>
        <begin position="1"/>
        <end position="20"/>
    </location>
</feature>
<dbReference type="InterPro" id="IPR009071">
    <property type="entry name" value="HMG_box_dom"/>
</dbReference>
<feature type="compositionally biased region" description="Acidic residues" evidence="4">
    <location>
        <begin position="881"/>
        <end position="910"/>
    </location>
</feature>
<sequence>MSSSSTPASSSSLSALAAGGPAIGSGSSGTGSSRDRQDYFGTLAIVDSAGASAKAPAPATLTGDNSSNHYNHQPLHHPTAYPYHASWVAGSVAPAPGSATAAASPSAGAPAASALSAAVGDPSNVLEPTRSRPSLHDRGAPLGSPSTLSNVGAAWINRYHQAMPRHTMSNGTMTTTAPASATSRGGTLHPANDPAHAIVPNQGHHAHGHAQAYPHHPAYSNYPDSSSSHHTQQFKSGGAALSHLLHYTDQTETSSAAPHCNPHGGSAPYPTPVTPSLLSSSNMSSNQTSITHVESSALEVAPNSVSSSAAAAAVAAAGATAPGSLHIPMAKSTTTTTTMGHPIATFSHMHSHLWPSYPSSTVASSSTNLGPAASRQLAPPAAATAPAPINLVHELLYSLHLTQYYDHRWSSLGCDTFVAEGFDRLEALNDITEADFEAVGVRRGHRRLIQRHLASIKGKSILSSPSVQFSPSGWQRCINITTAPFLSGYLRVLHLLTSVVAGLPTSAPLVLPIALGHGENGTISTVPALAVVKNHGLGKAEWVDPTVADQAQVVDANAADEFAPKSKMEDEVEESDDNQIGDVSVATTLVEDQEMSNLSSSTGASRARGGSKSRGVKRKSIAPAKTLPTSVTQTNRNVFYIHPTNSASVTRSTTASRTAVPIQTTAVSTSATPGTPMNPTMNPAKRRYRRHPKPDPNAPVKPSSAYVEFSTSIRAQLGTSKSFTEIARIVGEKWQALPCLEKADLERRTIEAKEAYASDLELYQQGKEWREYEAYLKEFRAKYPDSAIGPSTTAAGVAELETGSSPAPSGSGSGSGSGSTAGKESKVVGCGKGRGGRRSSTRTVQLAAPVGEVAPTRSVRMGRRTSARRSLAKHGAREELSSDSDLDGDGDGEGEGEDVDGEGETDEDPLVDSSTTTMTNGNGVGVEGKGEEFDKEQWDAVRVLANVHRRECELSR</sequence>
<organism evidence="6 7">
    <name type="scientific">Microbotryum silenes-dioicae</name>
    <dbReference type="NCBI Taxonomy" id="796604"/>
    <lineage>
        <taxon>Eukaryota</taxon>
        <taxon>Fungi</taxon>
        <taxon>Dikarya</taxon>
        <taxon>Basidiomycota</taxon>
        <taxon>Pucciniomycotina</taxon>
        <taxon>Microbotryomycetes</taxon>
        <taxon>Microbotryales</taxon>
        <taxon>Microbotryaceae</taxon>
        <taxon>Microbotryum</taxon>
    </lineage>
</organism>
<dbReference type="InterPro" id="IPR013761">
    <property type="entry name" value="SAM/pointed_sf"/>
</dbReference>
<dbReference type="Gene3D" id="1.10.30.10">
    <property type="entry name" value="High mobility group box domain"/>
    <property type="match status" value="1"/>
</dbReference>
<dbReference type="EMBL" id="FQNC01000015">
    <property type="protein sequence ID" value="SGY18068.1"/>
    <property type="molecule type" value="Genomic_DNA"/>
</dbReference>
<dbReference type="GO" id="GO:0003677">
    <property type="term" value="F:DNA binding"/>
    <property type="evidence" value="ECO:0007669"/>
    <property type="project" value="UniProtKB-UniRule"/>
</dbReference>
<feature type="region of interest" description="Disordered" evidence="4">
    <location>
        <begin position="593"/>
        <end position="629"/>
    </location>
</feature>
<evidence type="ECO:0000256" key="3">
    <source>
        <dbReference type="PROSITE-ProRule" id="PRU00267"/>
    </source>
</evidence>
<dbReference type="AlphaFoldDB" id="A0A2X0LXA7"/>
<feature type="compositionally biased region" description="Low complexity" evidence="4">
    <location>
        <begin position="172"/>
        <end position="187"/>
    </location>
</feature>
<dbReference type="STRING" id="796604.A0A2X0LXA7"/>